<dbReference type="OrthoDB" id="407658at2759"/>
<protein>
    <recommendedName>
        <fullName evidence="4">Nucleotide-diphospho-sugar transferase domain-containing protein</fullName>
    </recommendedName>
</protein>
<gene>
    <name evidence="2" type="ORF">CAEBREN_12788</name>
</gene>
<evidence type="ECO:0000313" key="2">
    <source>
        <dbReference type="EMBL" id="EGT30835.1"/>
    </source>
</evidence>
<evidence type="ECO:0000313" key="3">
    <source>
        <dbReference type="Proteomes" id="UP000008068"/>
    </source>
</evidence>
<dbReference type="Pfam" id="PF03314">
    <property type="entry name" value="DUF273"/>
    <property type="match status" value="1"/>
</dbReference>
<dbReference type="Gene3D" id="3.90.550.10">
    <property type="entry name" value="Spore Coat Polysaccharide Biosynthesis Protein SpsA, Chain A"/>
    <property type="match status" value="1"/>
</dbReference>
<dbReference type="InParanoid" id="G0M9Q5"/>
<dbReference type="PANTHER" id="PTHR31562:SF9">
    <property type="entry name" value="GLYCOSYLTRANSFERASE FAMILY 8 PROTEIN"/>
    <property type="match status" value="1"/>
</dbReference>
<feature type="transmembrane region" description="Helical" evidence="1">
    <location>
        <begin position="7"/>
        <end position="29"/>
    </location>
</feature>
<dbReference type="EMBL" id="GL379787">
    <property type="protein sequence ID" value="EGT30835.1"/>
    <property type="molecule type" value="Genomic_DNA"/>
</dbReference>
<dbReference type="STRING" id="135651.G0M9Q5"/>
<evidence type="ECO:0000256" key="1">
    <source>
        <dbReference type="SAM" id="Phobius"/>
    </source>
</evidence>
<dbReference type="eggNOG" id="ENOG502SE55">
    <property type="taxonomic scope" value="Eukaryota"/>
</dbReference>
<accession>G0M9Q5</accession>
<keyword evidence="1" id="KW-0472">Membrane</keyword>
<proteinExistence type="predicted"/>
<name>G0M9Q5_CAEBE</name>
<dbReference type="Proteomes" id="UP000008068">
    <property type="component" value="Unassembled WGS sequence"/>
</dbReference>
<keyword evidence="1" id="KW-1133">Transmembrane helix</keyword>
<dbReference type="PANTHER" id="PTHR31562">
    <property type="entry name" value="PROTEIN CBG18972"/>
    <property type="match status" value="1"/>
</dbReference>
<dbReference type="HOGENOM" id="CLU_045307_0_0_1"/>
<keyword evidence="3" id="KW-1185">Reference proteome</keyword>
<dbReference type="InterPro" id="IPR004988">
    <property type="entry name" value="DUF273"/>
</dbReference>
<keyword evidence="1" id="KW-0812">Transmembrane</keyword>
<dbReference type="OMA" id="LTSCQWH"/>
<dbReference type="FunCoup" id="G0M9Q5">
    <property type="interactions" value="5"/>
</dbReference>
<organism evidence="3">
    <name type="scientific">Caenorhabditis brenneri</name>
    <name type="common">Nematode worm</name>
    <dbReference type="NCBI Taxonomy" id="135651"/>
    <lineage>
        <taxon>Eukaryota</taxon>
        <taxon>Metazoa</taxon>
        <taxon>Ecdysozoa</taxon>
        <taxon>Nematoda</taxon>
        <taxon>Chromadorea</taxon>
        <taxon>Rhabditida</taxon>
        <taxon>Rhabditina</taxon>
        <taxon>Rhabditomorpha</taxon>
        <taxon>Rhabditoidea</taxon>
        <taxon>Rhabditidae</taxon>
        <taxon>Peloderinae</taxon>
        <taxon>Caenorhabditis</taxon>
    </lineage>
</organism>
<dbReference type="InterPro" id="IPR029044">
    <property type="entry name" value="Nucleotide-diphossugar_trans"/>
</dbReference>
<evidence type="ECO:0008006" key="4">
    <source>
        <dbReference type="Google" id="ProtNLM"/>
    </source>
</evidence>
<sequence>MKFNPRRLLKVLTVIFVLLCLNNIIYYFYHTTKVQKEKGIAILVVLTKDSKEEEYKVALGECFLEKKSDQKKLKIEKDSHDLDRTCSIYTLRCYSQIQSYQFIIARDTDYLWCNQSDVSLKMHFSPIFENRIQKFFRRHCVAAKILPNYDALLFLDADIGVVNPKKRIEDYLPDGVDVVLYDRFYNWEVAAGSYIVRNSPYAVAFLEEWSNYASKLPSGFHGTDNGAIHMLLAEKLFPHSKIQVELCRKIYNMSKNYDDLFTYEACIQNIFGENQDFGKVRILKKGTGWVRDCWLTSCQWHPDLDFMLHGWKSSHLKKIFTKTVRPNQMNRSTWYNPIHGEIDLAKCHPGNQTWSYNPKLMGDKSKILESLTKFEESVALQQVKSYTRIVEMLQNK</sequence>
<dbReference type="AlphaFoldDB" id="G0M9Q5"/>
<reference evidence="3" key="1">
    <citation type="submission" date="2011-07" db="EMBL/GenBank/DDBJ databases">
        <authorList>
            <consortium name="Caenorhabditis brenneri Sequencing and Analysis Consortium"/>
            <person name="Wilson R.K."/>
        </authorList>
    </citation>
    <scope>NUCLEOTIDE SEQUENCE [LARGE SCALE GENOMIC DNA]</scope>
    <source>
        <strain evidence="3">PB2801</strain>
    </source>
</reference>